<evidence type="ECO:0000313" key="2">
    <source>
        <dbReference type="Proteomes" id="UP001597285"/>
    </source>
</evidence>
<dbReference type="RefSeq" id="WP_058918146.1">
    <property type="nucleotide sequence ID" value="NZ_JBHSQC010000025.1"/>
</dbReference>
<evidence type="ECO:0000313" key="1">
    <source>
        <dbReference type="EMBL" id="MFD1799684.1"/>
    </source>
</evidence>
<organism evidence="1 2">
    <name type="scientific">Carnobacterium antarcticum</name>
    <dbReference type="NCBI Taxonomy" id="2126436"/>
    <lineage>
        <taxon>Bacteria</taxon>
        <taxon>Bacillati</taxon>
        <taxon>Bacillota</taxon>
        <taxon>Bacilli</taxon>
        <taxon>Lactobacillales</taxon>
        <taxon>Carnobacteriaceae</taxon>
        <taxon>Carnobacterium</taxon>
    </lineage>
</organism>
<protein>
    <submittedName>
        <fullName evidence="1">Uncharacterized protein</fullName>
    </submittedName>
</protein>
<keyword evidence="2" id="KW-1185">Reference proteome</keyword>
<sequence>MITKEYAIYKGDTLLCIGTAEECAEHLNVKPQTILFYQYAGYQKRAKNTANRRIAIPLGEDAE</sequence>
<reference evidence="2" key="1">
    <citation type="journal article" date="2019" name="Int. J. Syst. Evol. Microbiol.">
        <title>The Global Catalogue of Microorganisms (GCM) 10K type strain sequencing project: providing services to taxonomists for standard genome sequencing and annotation.</title>
        <authorList>
            <consortium name="The Broad Institute Genomics Platform"/>
            <consortium name="The Broad Institute Genome Sequencing Center for Infectious Disease"/>
            <person name="Wu L."/>
            <person name="Ma J."/>
        </authorList>
    </citation>
    <scope>NUCLEOTIDE SEQUENCE [LARGE SCALE GENOMIC DNA]</scope>
    <source>
        <strain evidence="2">KCTC 42143</strain>
    </source>
</reference>
<dbReference type="Proteomes" id="UP001597285">
    <property type="component" value="Unassembled WGS sequence"/>
</dbReference>
<comment type="caution">
    <text evidence="1">The sequence shown here is derived from an EMBL/GenBank/DDBJ whole genome shotgun (WGS) entry which is preliminary data.</text>
</comment>
<gene>
    <name evidence="1" type="ORF">ACFSBK_07440</name>
</gene>
<dbReference type="EMBL" id="JBHUFF010000013">
    <property type="protein sequence ID" value="MFD1799684.1"/>
    <property type="molecule type" value="Genomic_DNA"/>
</dbReference>
<proteinExistence type="predicted"/>
<name>A0ABW4NMM3_9LACT</name>
<accession>A0ABW4NMM3</accession>